<evidence type="ECO:0000313" key="2">
    <source>
        <dbReference type="Proteomes" id="UP000218554"/>
    </source>
</evidence>
<accession>A0AAD1BYE6</accession>
<gene>
    <name evidence="1" type="ORF">KF707C_16830</name>
</gene>
<name>A0AAD1BYE6_METFU</name>
<dbReference type="AlphaFoldDB" id="A0AAD1BYE6"/>
<protein>
    <submittedName>
        <fullName evidence="1">Uncharacterized protein</fullName>
    </submittedName>
</protein>
<dbReference type="EMBL" id="AP014862">
    <property type="protein sequence ID" value="BAU73371.1"/>
    <property type="molecule type" value="Genomic_DNA"/>
</dbReference>
<evidence type="ECO:0000313" key="1">
    <source>
        <dbReference type="EMBL" id="BAU73371.1"/>
    </source>
</evidence>
<dbReference type="KEGG" id="pfuw:KF707C_16830"/>
<proteinExistence type="predicted"/>
<dbReference type="Proteomes" id="UP000218554">
    <property type="component" value="Chromosome"/>
</dbReference>
<dbReference type="RefSeq" id="WP_003452623.1">
    <property type="nucleotide sequence ID" value="NZ_AP014862.1"/>
</dbReference>
<keyword evidence="2" id="KW-1185">Reference proteome</keyword>
<organism evidence="1 2">
    <name type="scientific">Metapseudomonas furukawaii</name>
    <name type="common">Pseudomonas furukawaii</name>
    <dbReference type="NCBI Taxonomy" id="1149133"/>
    <lineage>
        <taxon>Bacteria</taxon>
        <taxon>Pseudomonadati</taxon>
        <taxon>Pseudomonadota</taxon>
        <taxon>Gammaproteobacteria</taxon>
        <taxon>Pseudomonadales</taxon>
        <taxon>Pseudomonadaceae</taxon>
        <taxon>Metapseudomonas</taxon>
    </lineage>
</organism>
<reference evidence="2" key="1">
    <citation type="submission" date="2015-05" db="EMBL/GenBank/DDBJ databases">
        <title>Draft genome sequencing of a biphenyl-degrading bacterium, Pseudomonas balearica KF707 (=NBRC110670).</title>
        <authorList>
            <person name="Kimura N."/>
            <person name="Hirose J."/>
            <person name="Watanabe T."/>
            <person name="Suenaga H."/>
            <person name="Fujihara H."/>
            <person name="Noguchi M."/>
            <person name="Hashimoto M."/>
            <person name="Shimodaira J."/>
            <person name="Tsuchikane K."/>
            <person name="Hosoyama A."/>
            <person name="Yamazoe A."/>
            <person name="Fujita N."/>
            <person name="Furukawa K."/>
        </authorList>
    </citation>
    <scope>NUCLEOTIDE SEQUENCE [LARGE SCALE GENOMIC DNA]</scope>
    <source>
        <strain evidence="2">DSM 10086 / NBRC 110670 / KF707</strain>
    </source>
</reference>
<reference evidence="1 2" key="2">
    <citation type="journal article" date="2017" name="Int. J. Syst. Evol. Microbiol.">
        <title>Pseudomonas furukawaii sp. nov., a polychlorinated biphenyl-degrading bacterium isolated from biphenyl-contaminated soil in Japan.</title>
        <authorList>
            <person name="Kimura N."/>
            <person name="Watanabe T."/>
            <person name="Suenaga H."/>
            <person name="Fujihara H."/>
            <person name="Futagami T."/>
            <person name="Goto M."/>
            <person name="Hanada S."/>
            <person name="Hirose J."/>
        </authorList>
    </citation>
    <scope>NUCLEOTIDE SEQUENCE [LARGE SCALE GENOMIC DNA]</scope>
    <source>
        <strain evidence="2">DSM 10086 / NBRC 110670 / KF707</strain>
    </source>
</reference>
<sequence>MARISDAPDKTRCRDENVILYLKHLFRVTDAQQGLST</sequence>